<accession>A0A9X8VCY9</accession>
<dbReference type="AlphaFoldDB" id="A0A9X8VCY9"/>
<reference evidence="1" key="1">
    <citation type="submission" date="2019-03" db="EMBL/GenBank/DDBJ databases">
        <title>Serratia marcescens strain N2 draft genome.</title>
        <authorList>
            <person name="Yassin A."/>
            <person name="El-Kenawy N."/>
            <person name="Youssef N.H."/>
        </authorList>
    </citation>
    <scope>NUCLEOTIDE SEQUENCE [LARGE SCALE GENOMIC DNA]</scope>
    <source>
        <strain evidence="1">N2</strain>
    </source>
</reference>
<organism evidence="1">
    <name type="scientific">Serratia marcescens</name>
    <dbReference type="NCBI Taxonomy" id="615"/>
    <lineage>
        <taxon>Bacteria</taxon>
        <taxon>Pseudomonadati</taxon>
        <taxon>Pseudomonadota</taxon>
        <taxon>Gammaproteobacteria</taxon>
        <taxon>Enterobacterales</taxon>
        <taxon>Yersiniaceae</taxon>
        <taxon>Serratia</taxon>
    </lineage>
</organism>
<dbReference type="EMBL" id="SPSG01003714">
    <property type="protein sequence ID" value="TFU54870.1"/>
    <property type="molecule type" value="Genomic_DNA"/>
</dbReference>
<dbReference type="Gene3D" id="6.10.140.1630">
    <property type="match status" value="1"/>
</dbReference>
<comment type="caution">
    <text evidence="1">The sequence shown here is derived from an EMBL/GenBank/DDBJ whole genome shotgun (WGS) entry which is preliminary data.</text>
</comment>
<name>A0A9X8VCY9_SERMA</name>
<dbReference type="RefSeq" id="WP_212563126.1">
    <property type="nucleotide sequence ID" value="NZ_SPSG02000032.1"/>
</dbReference>
<proteinExistence type="predicted"/>
<sequence length="239" mass="23791">MGILKPAKILGAGGGSGGAVTVDSITDATGIGKALLKANDGAAAMKSLENADGDIEMGTGLVFKAESVKDEHIIEFIFGDDDGKADASIMSNANEQGGAIALAVRAHDDPLPINVVTLTAAGVKQIIIGHPDFALYVGKAMVDISGITAFAKEVVECTTDEDLRMLIGAGTSNLAIGTTATTAKAGNWKPGSADLPAAAADAIGGVKMATAIADLTAAPTQADFNALLAALRASGTLAS</sequence>
<evidence type="ECO:0000313" key="1">
    <source>
        <dbReference type="EMBL" id="TFU54870.1"/>
    </source>
</evidence>
<gene>
    <name evidence="1" type="ORF">E0L31_26920</name>
</gene>
<protein>
    <submittedName>
        <fullName evidence="1">Uncharacterized protein</fullName>
    </submittedName>
</protein>